<dbReference type="AlphaFoldDB" id="A0A8J3C7V8"/>
<dbReference type="InterPro" id="IPR052336">
    <property type="entry name" value="MlaD_Phospholipid_Transporter"/>
</dbReference>
<dbReference type="InterPro" id="IPR005693">
    <property type="entry name" value="Mce"/>
</dbReference>
<dbReference type="PANTHER" id="PTHR33371">
    <property type="entry name" value="INTERMEMBRANE PHOSPHOLIPID TRANSPORT SYSTEM BINDING PROTEIN MLAD-RELATED"/>
    <property type="match status" value="1"/>
</dbReference>
<dbReference type="PROSITE" id="PS51257">
    <property type="entry name" value="PROKAR_LIPOPROTEIN"/>
    <property type="match status" value="1"/>
</dbReference>
<evidence type="ECO:0000256" key="1">
    <source>
        <dbReference type="SAM" id="MobiDB-lite"/>
    </source>
</evidence>
<dbReference type="EMBL" id="BMMK01000009">
    <property type="protein sequence ID" value="GGM52071.1"/>
    <property type="molecule type" value="Genomic_DNA"/>
</dbReference>
<dbReference type="Pfam" id="PF11887">
    <property type="entry name" value="Mce4_CUP1"/>
    <property type="match status" value="1"/>
</dbReference>
<accession>A0A8J3C7V8</accession>
<protein>
    <submittedName>
        <fullName evidence="4">ABC transporter substrate-binding protein</fullName>
    </submittedName>
</protein>
<dbReference type="NCBIfam" id="TIGR00996">
    <property type="entry name" value="Mtu_fam_mce"/>
    <property type="match status" value="1"/>
</dbReference>
<sequence>MAIRRLRALGVAVLTAGLVAGCGGEFGGLYGMPLPGGADLGDRPYRVTVHFTDVLDLVPQAAIKVNDVSVGKVERIELVTDNWHAEVTVAVPGDVELPANAEARLRQSSLLGEKFVELAPPKREQPTGRLADGDVVPLQRTNRNPEVEEVLGALSLVLNGGGIAQLQTITRELNAALSGNEPQLRELLDNLNKLVSTLDGHKGEITRALDGLNRLSATLDRQRDRISGVVKDLGPGLEVLADQREQLVTMLRSLDSLSGVATDVVNRGRDDLLANLRALRPTLTKLTEAGQNLPRSFQLLLTFPFPDAAVEGIRGDYTNLYATLDLDLTRIIDNLSASRQAPVDPLGPGEQGTARPGERAPGAGELPLPLQPPRLPLPGRSGSGDLLDDLLGGGR</sequence>
<name>A0A8J3C7V8_9PSEU</name>
<dbReference type="InterPro" id="IPR024516">
    <property type="entry name" value="Mce_C"/>
</dbReference>
<evidence type="ECO:0000259" key="3">
    <source>
        <dbReference type="Pfam" id="PF11887"/>
    </source>
</evidence>
<reference evidence="4" key="2">
    <citation type="submission" date="2020-09" db="EMBL/GenBank/DDBJ databases">
        <authorList>
            <person name="Sun Q."/>
            <person name="Zhou Y."/>
        </authorList>
    </citation>
    <scope>NUCLEOTIDE SEQUENCE</scope>
    <source>
        <strain evidence="4">CGMCC 4.5737</strain>
    </source>
</reference>
<dbReference type="InterPro" id="IPR003399">
    <property type="entry name" value="Mce/MlaD"/>
</dbReference>
<feature type="domain" description="Mce/MlaD" evidence="2">
    <location>
        <begin position="43"/>
        <end position="121"/>
    </location>
</feature>
<dbReference type="GO" id="GO:0005576">
    <property type="term" value="C:extracellular region"/>
    <property type="evidence" value="ECO:0007669"/>
    <property type="project" value="TreeGrafter"/>
</dbReference>
<comment type="caution">
    <text evidence="4">The sequence shown here is derived from an EMBL/GenBank/DDBJ whole genome shotgun (WGS) entry which is preliminary data.</text>
</comment>
<evidence type="ECO:0000313" key="5">
    <source>
        <dbReference type="Proteomes" id="UP000637578"/>
    </source>
</evidence>
<gene>
    <name evidence="4" type="ORF">GCM10012275_23740</name>
</gene>
<dbReference type="PANTHER" id="PTHR33371:SF15">
    <property type="entry name" value="LIPOPROTEIN LPRN"/>
    <property type="match status" value="1"/>
</dbReference>
<evidence type="ECO:0000313" key="4">
    <source>
        <dbReference type="EMBL" id="GGM52071.1"/>
    </source>
</evidence>
<feature type="region of interest" description="Disordered" evidence="1">
    <location>
        <begin position="339"/>
        <end position="395"/>
    </location>
</feature>
<dbReference type="Pfam" id="PF02470">
    <property type="entry name" value="MlaD"/>
    <property type="match status" value="1"/>
</dbReference>
<reference evidence="4" key="1">
    <citation type="journal article" date="2014" name="Int. J. Syst. Evol. Microbiol.">
        <title>Complete genome sequence of Corynebacterium casei LMG S-19264T (=DSM 44701T), isolated from a smear-ripened cheese.</title>
        <authorList>
            <consortium name="US DOE Joint Genome Institute (JGI-PGF)"/>
            <person name="Walter F."/>
            <person name="Albersmeier A."/>
            <person name="Kalinowski J."/>
            <person name="Ruckert C."/>
        </authorList>
    </citation>
    <scope>NUCLEOTIDE SEQUENCE</scope>
    <source>
        <strain evidence="4">CGMCC 4.5737</strain>
    </source>
</reference>
<feature type="domain" description="Mammalian cell entry C-terminal" evidence="3">
    <location>
        <begin position="128"/>
        <end position="295"/>
    </location>
</feature>
<evidence type="ECO:0000259" key="2">
    <source>
        <dbReference type="Pfam" id="PF02470"/>
    </source>
</evidence>
<organism evidence="4 5">
    <name type="scientific">Longimycelium tulufanense</name>
    <dbReference type="NCBI Taxonomy" id="907463"/>
    <lineage>
        <taxon>Bacteria</taxon>
        <taxon>Bacillati</taxon>
        <taxon>Actinomycetota</taxon>
        <taxon>Actinomycetes</taxon>
        <taxon>Pseudonocardiales</taxon>
        <taxon>Pseudonocardiaceae</taxon>
        <taxon>Longimycelium</taxon>
    </lineage>
</organism>
<keyword evidence="5" id="KW-1185">Reference proteome</keyword>
<dbReference type="Proteomes" id="UP000637578">
    <property type="component" value="Unassembled WGS sequence"/>
</dbReference>
<proteinExistence type="predicted"/>